<keyword evidence="2" id="KW-0472">Membrane</keyword>
<keyword evidence="2" id="KW-0812">Transmembrane</keyword>
<keyword evidence="5" id="KW-1185">Reference proteome</keyword>
<organism evidence="4 5">
    <name type="scientific">Streptococcus hyointestinalis</name>
    <dbReference type="NCBI Taxonomy" id="1337"/>
    <lineage>
        <taxon>Bacteria</taxon>
        <taxon>Bacillati</taxon>
        <taxon>Bacillota</taxon>
        <taxon>Bacilli</taxon>
        <taxon>Lactobacillales</taxon>
        <taxon>Streptococcaceae</taxon>
        <taxon>Streptococcus</taxon>
    </lineage>
</organism>
<gene>
    <name evidence="4" type="ORF">NCTC12224_01499</name>
</gene>
<dbReference type="InterPro" id="IPR046698">
    <property type="entry name" value="PedC-like"/>
</dbReference>
<dbReference type="OrthoDB" id="32134at2"/>
<keyword evidence="3" id="KW-0732">Signal</keyword>
<feature type="chain" id="PRO_5016772117" evidence="3">
    <location>
        <begin position="27"/>
        <end position="331"/>
    </location>
</feature>
<sequence>MENKQLKFVTLLSSVLLMANFSNVLADDTASTGQEATVVAESTASQETPTTEVTSDNTELTDSSTEAPAVSSEEAPNTSKETSVNEESEEVSDVATETPAPEITQEQYQENVADLTKVSINEVYQMFTSDENKHLLYVGRPTCYYCRQFSPELKKLNELKPVEYYNTDGDDFDENAKNFLFGTVGIPGTPTLIRLENGEVISAWVGGGDANDIYHYMFKNIESSSIEQTSSEDEDTIENNDQENQSLSNEQGKDEVVNKETNTPYTTLSVTPTTSNKEATGKVSDTVVAQATNTTLPKTGEKKDSLIILGTLVSLFAYGFFRKTDKKRDNY</sequence>
<accession>A0A380KB98</accession>
<evidence type="ECO:0000256" key="2">
    <source>
        <dbReference type="SAM" id="Phobius"/>
    </source>
</evidence>
<feature type="compositionally biased region" description="Low complexity" evidence="1">
    <location>
        <begin position="261"/>
        <end position="276"/>
    </location>
</feature>
<feature type="compositionally biased region" description="Acidic residues" evidence="1">
    <location>
        <begin position="230"/>
        <end position="241"/>
    </location>
</feature>
<dbReference type="Gene3D" id="3.40.30.10">
    <property type="entry name" value="Glutaredoxin"/>
    <property type="match status" value="1"/>
</dbReference>
<dbReference type="CDD" id="cd02947">
    <property type="entry name" value="TRX_family"/>
    <property type="match status" value="1"/>
</dbReference>
<dbReference type="InterPro" id="IPR036249">
    <property type="entry name" value="Thioredoxin-like_sf"/>
</dbReference>
<name>A0A380KB98_9STRE</name>
<feature type="region of interest" description="Disordered" evidence="1">
    <location>
        <begin position="31"/>
        <end position="103"/>
    </location>
</feature>
<dbReference type="EMBL" id="UHFN01000007">
    <property type="protein sequence ID" value="SUN61520.1"/>
    <property type="molecule type" value="Genomic_DNA"/>
</dbReference>
<evidence type="ECO:0000256" key="3">
    <source>
        <dbReference type="SAM" id="SignalP"/>
    </source>
</evidence>
<dbReference type="Pfam" id="PF20207">
    <property type="entry name" value="DUF6568"/>
    <property type="match status" value="1"/>
</dbReference>
<dbReference type="SUPFAM" id="SSF52833">
    <property type="entry name" value="Thioredoxin-like"/>
    <property type="match status" value="1"/>
</dbReference>
<protein>
    <submittedName>
        <fullName evidence="4">Putative bacteriocin</fullName>
    </submittedName>
</protein>
<dbReference type="Proteomes" id="UP000254924">
    <property type="component" value="Unassembled WGS sequence"/>
</dbReference>
<feature type="signal peptide" evidence="3">
    <location>
        <begin position="1"/>
        <end position="26"/>
    </location>
</feature>
<feature type="compositionally biased region" description="Polar residues" evidence="1">
    <location>
        <begin position="31"/>
        <end position="66"/>
    </location>
</feature>
<feature type="region of interest" description="Disordered" evidence="1">
    <location>
        <begin position="225"/>
        <end position="278"/>
    </location>
</feature>
<dbReference type="NCBIfam" id="TIGR01167">
    <property type="entry name" value="LPXTG_anchor"/>
    <property type="match status" value="1"/>
</dbReference>
<dbReference type="AlphaFoldDB" id="A0A380KB98"/>
<reference evidence="4 5" key="1">
    <citation type="submission" date="2018-06" db="EMBL/GenBank/DDBJ databases">
        <authorList>
            <consortium name="Pathogen Informatics"/>
            <person name="Doyle S."/>
        </authorList>
    </citation>
    <scope>NUCLEOTIDE SEQUENCE [LARGE SCALE GENOMIC DNA]</scope>
    <source>
        <strain evidence="4 5">NCTC12224</strain>
    </source>
</reference>
<evidence type="ECO:0000313" key="5">
    <source>
        <dbReference type="Proteomes" id="UP000254924"/>
    </source>
</evidence>
<keyword evidence="2" id="KW-1133">Transmembrane helix</keyword>
<feature type="transmembrane region" description="Helical" evidence="2">
    <location>
        <begin position="305"/>
        <end position="321"/>
    </location>
</feature>
<proteinExistence type="predicted"/>
<evidence type="ECO:0000313" key="4">
    <source>
        <dbReference type="EMBL" id="SUN61520.1"/>
    </source>
</evidence>
<evidence type="ECO:0000256" key="1">
    <source>
        <dbReference type="SAM" id="MobiDB-lite"/>
    </source>
</evidence>